<dbReference type="InterPro" id="IPR050496">
    <property type="entry name" value="SNF2_RAD54_helicase_repair"/>
</dbReference>
<feature type="domain" description="Helicase C-terminal" evidence="2">
    <location>
        <begin position="183"/>
        <end position="343"/>
    </location>
</feature>
<sequence length="358" mass="40322">MKGDTAAAELAEDINAILALSLQAFTIRMKTTDSFNGKSVAQYQPGKNWLAHHEVTDAEREVQDRTTSLWDMTARQMNKNKDEQDGKSETGKPFKDTVTARLFLAHPMCRKYRYGEFGDEDFAITPTDAGLSAEKMAELAAEKMAELAAKFNTSEAQVLKSTAKTNRAYVQECTKKAWVCSSRMVAFVNVVKSHRRNFNEGAILVFAEFLSALDVAENALKEAFQGREALRVARFDGTVALKKCTEIVKDFEEGKFDIMFITSRSGGVGLTLIKANGIVHLIPTCNPRLWDQWSNRSIRIGQTQDVQMYHVYADSSIEQRIFLKQRQKSRKASKVVDPDVTLQREMGGNASWDFDQFR</sequence>
<name>A0A6A6AL85_9PLEO</name>
<dbReference type="OrthoDB" id="3796869at2759"/>
<dbReference type="EMBL" id="ML977500">
    <property type="protein sequence ID" value="KAF2132742.1"/>
    <property type="molecule type" value="Genomic_DNA"/>
</dbReference>
<accession>A0A6A6AL85</accession>
<evidence type="ECO:0000313" key="3">
    <source>
        <dbReference type="EMBL" id="KAF2132742.1"/>
    </source>
</evidence>
<keyword evidence="1" id="KW-0378">Hydrolase</keyword>
<gene>
    <name evidence="3" type="ORF">P153DRAFT_382364</name>
</gene>
<dbReference type="PANTHER" id="PTHR45629">
    <property type="entry name" value="SNF2/RAD54 FAMILY MEMBER"/>
    <property type="match status" value="1"/>
</dbReference>
<protein>
    <recommendedName>
        <fullName evidence="2">Helicase C-terminal domain-containing protein</fullName>
    </recommendedName>
</protein>
<dbReference type="Proteomes" id="UP000799771">
    <property type="component" value="Unassembled WGS sequence"/>
</dbReference>
<dbReference type="Gene3D" id="3.40.50.300">
    <property type="entry name" value="P-loop containing nucleotide triphosphate hydrolases"/>
    <property type="match status" value="1"/>
</dbReference>
<evidence type="ECO:0000313" key="4">
    <source>
        <dbReference type="Proteomes" id="UP000799771"/>
    </source>
</evidence>
<dbReference type="InterPro" id="IPR027417">
    <property type="entry name" value="P-loop_NTPase"/>
</dbReference>
<evidence type="ECO:0000259" key="2">
    <source>
        <dbReference type="PROSITE" id="PS51194"/>
    </source>
</evidence>
<dbReference type="SUPFAM" id="SSF52540">
    <property type="entry name" value="P-loop containing nucleoside triphosphate hydrolases"/>
    <property type="match status" value="1"/>
</dbReference>
<dbReference type="RefSeq" id="XP_033527129.1">
    <property type="nucleotide sequence ID" value="XM_033670141.1"/>
</dbReference>
<keyword evidence="4" id="KW-1185">Reference proteome</keyword>
<evidence type="ECO:0000256" key="1">
    <source>
        <dbReference type="ARBA" id="ARBA00022801"/>
    </source>
</evidence>
<reference evidence="3" key="1">
    <citation type="journal article" date="2020" name="Stud. Mycol.">
        <title>101 Dothideomycetes genomes: a test case for predicting lifestyles and emergence of pathogens.</title>
        <authorList>
            <person name="Haridas S."/>
            <person name="Albert R."/>
            <person name="Binder M."/>
            <person name="Bloem J."/>
            <person name="Labutti K."/>
            <person name="Salamov A."/>
            <person name="Andreopoulos B."/>
            <person name="Baker S."/>
            <person name="Barry K."/>
            <person name="Bills G."/>
            <person name="Bluhm B."/>
            <person name="Cannon C."/>
            <person name="Castanera R."/>
            <person name="Culley D."/>
            <person name="Daum C."/>
            <person name="Ezra D."/>
            <person name="Gonzalez J."/>
            <person name="Henrissat B."/>
            <person name="Kuo A."/>
            <person name="Liang C."/>
            <person name="Lipzen A."/>
            <person name="Lutzoni F."/>
            <person name="Magnuson J."/>
            <person name="Mondo S."/>
            <person name="Nolan M."/>
            <person name="Ohm R."/>
            <person name="Pangilinan J."/>
            <person name="Park H.-J."/>
            <person name="Ramirez L."/>
            <person name="Alfaro M."/>
            <person name="Sun H."/>
            <person name="Tritt A."/>
            <person name="Yoshinaga Y."/>
            <person name="Zwiers L.-H."/>
            <person name="Turgeon B."/>
            <person name="Goodwin S."/>
            <person name="Spatafora J."/>
            <person name="Crous P."/>
            <person name="Grigoriev I."/>
        </authorList>
    </citation>
    <scope>NUCLEOTIDE SEQUENCE</scope>
    <source>
        <strain evidence="3">CBS 119687</strain>
    </source>
</reference>
<dbReference type="GeneID" id="54410573"/>
<dbReference type="InterPro" id="IPR049730">
    <property type="entry name" value="SNF2/RAD54-like_C"/>
</dbReference>
<dbReference type="InterPro" id="IPR001650">
    <property type="entry name" value="Helicase_C-like"/>
</dbReference>
<proteinExistence type="predicted"/>
<dbReference type="AlphaFoldDB" id="A0A6A6AL85"/>
<dbReference type="CDD" id="cd18793">
    <property type="entry name" value="SF2_C_SNF"/>
    <property type="match status" value="1"/>
</dbReference>
<organism evidence="3 4">
    <name type="scientific">Dothidotthia symphoricarpi CBS 119687</name>
    <dbReference type="NCBI Taxonomy" id="1392245"/>
    <lineage>
        <taxon>Eukaryota</taxon>
        <taxon>Fungi</taxon>
        <taxon>Dikarya</taxon>
        <taxon>Ascomycota</taxon>
        <taxon>Pezizomycotina</taxon>
        <taxon>Dothideomycetes</taxon>
        <taxon>Pleosporomycetidae</taxon>
        <taxon>Pleosporales</taxon>
        <taxon>Dothidotthiaceae</taxon>
        <taxon>Dothidotthia</taxon>
    </lineage>
</organism>
<dbReference type="Pfam" id="PF00271">
    <property type="entry name" value="Helicase_C"/>
    <property type="match status" value="1"/>
</dbReference>
<dbReference type="PANTHER" id="PTHR45629:SF7">
    <property type="entry name" value="DNA EXCISION REPAIR PROTEIN ERCC-6-RELATED"/>
    <property type="match status" value="1"/>
</dbReference>
<dbReference type="GO" id="GO:0016787">
    <property type="term" value="F:hydrolase activity"/>
    <property type="evidence" value="ECO:0007669"/>
    <property type="project" value="UniProtKB-KW"/>
</dbReference>
<dbReference type="PROSITE" id="PS51194">
    <property type="entry name" value="HELICASE_CTER"/>
    <property type="match status" value="1"/>
</dbReference>